<name>A0A0F9JTB6_9ZZZZ</name>
<evidence type="ECO:0000256" key="1">
    <source>
        <dbReference type="SAM" id="MobiDB-lite"/>
    </source>
</evidence>
<comment type="caution">
    <text evidence="2">The sequence shown here is derived from an EMBL/GenBank/DDBJ whole genome shotgun (WGS) entry which is preliminary data.</text>
</comment>
<sequence>MPHMGPASEASMLDKVVAIASDPVLHKRVLGEFKERQKLAQDAEAKAREAEGKSAAAEKKSERAEKRLEAKVVAHDNAVADNAGLRRVEDKRLDDRELALDARSGELTTAEALLKNDQEVLAVQTAELAAQVEAFAPKEADLIEREAALAEQAEAIRIREGKFENRLREFNADL</sequence>
<proteinExistence type="predicted"/>
<dbReference type="AlphaFoldDB" id="A0A0F9JTB6"/>
<accession>A0A0F9JTB6</accession>
<dbReference type="EMBL" id="LAZR01009366">
    <property type="protein sequence ID" value="KKM73069.1"/>
    <property type="molecule type" value="Genomic_DNA"/>
</dbReference>
<gene>
    <name evidence="2" type="ORF">LCGC14_1414200</name>
</gene>
<protein>
    <submittedName>
        <fullName evidence="2">Uncharacterized protein</fullName>
    </submittedName>
</protein>
<reference evidence="2" key="1">
    <citation type="journal article" date="2015" name="Nature">
        <title>Complex archaea that bridge the gap between prokaryotes and eukaryotes.</title>
        <authorList>
            <person name="Spang A."/>
            <person name="Saw J.H."/>
            <person name="Jorgensen S.L."/>
            <person name="Zaremba-Niedzwiedzka K."/>
            <person name="Martijn J."/>
            <person name="Lind A.E."/>
            <person name="van Eijk R."/>
            <person name="Schleper C."/>
            <person name="Guy L."/>
            <person name="Ettema T.J."/>
        </authorList>
    </citation>
    <scope>NUCLEOTIDE SEQUENCE</scope>
</reference>
<organism evidence="2">
    <name type="scientific">marine sediment metagenome</name>
    <dbReference type="NCBI Taxonomy" id="412755"/>
    <lineage>
        <taxon>unclassified sequences</taxon>
        <taxon>metagenomes</taxon>
        <taxon>ecological metagenomes</taxon>
    </lineage>
</organism>
<feature type="region of interest" description="Disordered" evidence="1">
    <location>
        <begin position="40"/>
        <end position="64"/>
    </location>
</feature>
<evidence type="ECO:0000313" key="2">
    <source>
        <dbReference type="EMBL" id="KKM73069.1"/>
    </source>
</evidence>